<dbReference type="RefSeq" id="WP_346189071.1">
    <property type="nucleotide sequence ID" value="NZ_BAABRL010000008.1"/>
</dbReference>
<protein>
    <submittedName>
        <fullName evidence="2">Uncharacterized protein</fullName>
    </submittedName>
</protein>
<gene>
    <name evidence="2" type="ORF">Rhal01_02572</name>
</gene>
<name>A0ABP9V387_9BACT</name>
<sequence length="239" mass="26061">MLEKSHQLKGKRLKRLLHTSAEPAGVWVEEFGEAFTIRLILELEDSSRYELSEYLLEPLSTPIEGLIAAELIQNEYSLSDLEGQRIAKVTDDDDGVSIHFDNDLQLSCPGEPGGNFPWINDGNDLMSTPYTTPQTSAEVPSLTGDPRRKFWLKVVWASLAGVFIPPLLGLGITILSMRSAFKTLADADEADPTSLASDISNSLDSMIIGGALSTLALLLLVVALFRLRSFPKAAKNTAS</sequence>
<evidence type="ECO:0000313" key="3">
    <source>
        <dbReference type="Proteomes" id="UP001424741"/>
    </source>
</evidence>
<dbReference type="EMBL" id="BAABRL010000008">
    <property type="protein sequence ID" value="GAA5496389.1"/>
    <property type="molecule type" value="Genomic_DNA"/>
</dbReference>
<dbReference type="Proteomes" id="UP001424741">
    <property type="component" value="Unassembled WGS sequence"/>
</dbReference>
<accession>A0ABP9V387</accession>
<keyword evidence="1" id="KW-0812">Transmembrane</keyword>
<feature type="transmembrane region" description="Helical" evidence="1">
    <location>
        <begin position="206"/>
        <end position="225"/>
    </location>
</feature>
<evidence type="ECO:0000313" key="2">
    <source>
        <dbReference type="EMBL" id="GAA5496389.1"/>
    </source>
</evidence>
<keyword evidence="1" id="KW-1133">Transmembrane helix</keyword>
<evidence type="ECO:0000256" key="1">
    <source>
        <dbReference type="SAM" id="Phobius"/>
    </source>
</evidence>
<keyword evidence="1" id="KW-0472">Membrane</keyword>
<reference evidence="2 3" key="1">
    <citation type="submission" date="2024-02" db="EMBL/GenBank/DDBJ databases">
        <title>Rubritalea halochordaticola NBRC 107102.</title>
        <authorList>
            <person name="Ichikawa N."/>
            <person name="Katano-Makiyama Y."/>
            <person name="Hidaka K."/>
        </authorList>
    </citation>
    <scope>NUCLEOTIDE SEQUENCE [LARGE SCALE GENOMIC DNA]</scope>
    <source>
        <strain evidence="2 3">NBRC 107102</strain>
    </source>
</reference>
<proteinExistence type="predicted"/>
<organism evidence="2 3">
    <name type="scientific">Rubritalea halochordaticola</name>
    <dbReference type="NCBI Taxonomy" id="714537"/>
    <lineage>
        <taxon>Bacteria</taxon>
        <taxon>Pseudomonadati</taxon>
        <taxon>Verrucomicrobiota</taxon>
        <taxon>Verrucomicrobiia</taxon>
        <taxon>Verrucomicrobiales</taxon>
        <taxon>Rubritaleaceae</taxon>
        <taxon>Rubritalea</taxon>
    </lineage>
</organism>
<comment type="caution">
    <text evidence="2">The sequence shown here is derived from an EMBL/GenBank/DDBJ whole genome shotgun (WGS) entry which is preliminary data.</text>
</comment>
<keyword evidence="3" id="KW-1185">Reference proteome</keyword>
<feature type="transmembrane region" description="Helical" evidence="1">
    <location>
        <begin position="154"/>
        <end position="175"/>
    </location>
</feature>